<keyword evidence="2 4" id="KW-0195">Cyclin</keyword>
<dbReference type="Gene3D" id="1.10.472.10">
    <property type="entry name" value="Cyclin-like"/>
    <property type="match status" value="2"/>
</dbReference>
<comment type="caution">
    <text evidence="7">The sequence shown here is derived from an EMBL/GenBank/DDBJ whole genome shotgun (WGS) entry which is preliminary data.</text>
</comment>
<reference evidence="7 8" key="1">
    <citation type="journal article" date="2018" name="New Phytol.">
        <title>Phylogenomics of Endogonaceae and evolution of mycorrhizas within Mucoromycota.</title>
        <authorList>
            <person name="Chang Y."/>
            <person name="Desiro A."/>
            <person name="Na H."/>
            <person name="Sandor L."/>
            <person name="Lipzen A."/>
            <person name="Clum A."/>
            <person name="Barry K."/>
            <person name="Grigoriev I.V."/>
            <person name="Martin F.M."/>
            <person name="Stajich J.E."/>
            <person name="Smith M.E."/>
            <person name="Bonito G."/>
            <person name="Spatafora J.W."/>
        </authorList>
    </citation>
    <scope>NUCLEOTIDE SEQUENCE [LARGE SCALE GENOMIC DNA]</scope>
    <source>
        <strain evidence="7 8">AD002</strain>
    </source>
</reference>
<dbReference type="InterPro" id="IPR039361">
    <property type="entry name" value="Cyclin"/>
</dbReference>
<gene>
    <name evidence="7" type="ORF">BC938DRAFT_477546</name>
</gene>
<dbReference type="PROSITE" id="PS00292">
    <property type="entry name" value="CYCLINS"/>
    <property type="match status" value="1"/>
</dbReference>
<evidence type="ECO:0000256" key="2">
    <source>
        <dbReference type="ARBA" id="ARBA00023127"/>
    </source>
</evidence>
<organism evidence="7 8">
    <name type="scientific">Jimgerdemannia flammicorona</name>
    <dbReference type="NCBI Taxonomy" id="994334"/>
    <lineage>
        <taxon>Eukaryota</taxon>
        <taxon>Fungi</taxon>
        <taxon>Fungi incertae sedis</taxon>
        <taxon>Mucoromycota</taxon>
        <taxon>Mucoromycotina</taxon>
        <taxon>Endogonomycetes</taxon>
        <taxon>Endogonales</taxon>
        <taxon>Endogonaceae</taxon>
        <taxon>Jimgerdemannia</taxon>
    </lineage>
</organism>
<comment type="similarity">
    <text evidence="4">Belongs to the cyclin family.</text>
</comment>
<dbReference type="EMBL" id="RBNJ01002816">
    <property type="protein sequence ID" value="RUS31572.1"/>
    <property type="molecule type" value="Genomic_DNA"/>
</dbReference>
<name>A0A433QP59_9FUNG</name>
<dbReference type="InterPro" id="IPR048258">
    <property type="entry name" value="Cyclins_cyclin-box"/>
</dbReference>
<dbReference type="SMART" id="SM00385">
    <property type="entry name" value="CYCLIN"/>
    <property type="match status" value="1"/>
</dbReference>
<evidence type="ECO:0000259" key="5">
    <source>
        <dbReference type="SMART" id="SM00385"/>
    </source>
</evidence>
<evidence type="ECO:0000313" key="8">
    <source>
        <dbReference type="Proteomes" id="UP000274822"/>
    </source>
</evidence>
<dbReference type="InterPro" id="IPR006671">
    <property type="entry name" value="Cyclin_N"/>
</dbReference>
<dbReference type="InterPro" id="IPR013763">
    <property type="entry name" value="Cyclin-like_dom"/>
</dbReference>
<dbReference type="InterPro" id="IPR036915">
    <property type="entry name" value="Cyclin-like_sf"/>
</dbReference>
<keyword evidence="3" id="KW-0131">Cell cycle</keyword>
<feature type="domain" description="Cyclin C-terminal" evidence="6">
    <location>
        <begin position="639"/>
        <end position="774"/>
    </location>
</feature>
<proteinExistence type="inferred from homology"/>
<dbReference type="FunFam" id="1.10.472.10:FF:000057">
    <property type="entry name" value="Cyclin N-terminal domain containing 2"/>
    <property type="match status" value="1"/>
</dbReference>
<dbReference type="AlphaFoldDB" id="A0A433QP59"/>
<evidence type="ECO:0000256" key="1">
    <source>
        <dbReference type="ARBA" id="ARBA00022618"/>
    </source>
</evidence>
<evidence type="ECO:0000259" key="6">
    <source>
        <dbReference type="SMART" id="SM01332"/>
    </source>
</evidence>
<dbReference type="InterPro" id="IPR004367">
    <property type="entry name" value="Cyclin_C-dom"/>
</dbReference>
<dbReference type="PANTHER" id="PTHR10177">
    <property type="entry name" value="CYCLINS"/>
    <property type="match status" value="1"/>
</dbReference>
<evidence type="ECO:0000256" key="3">
    <source>
        <dbReference type="ARBA" id="ARBA00023306"/>
    </source>
</evidence>
<keyword evidence="8" id="KW-1185">Reference proteome</keyword>
<protein>
    <submittedName>
        <fullName evidence="7">Uncharacterized protein</fullName>
    </submittedName>
</protein>
<sequence>MAKASRNTIARELEREISNQSSAFVLSVQLGERASKTAMKYCEILVDPWVRTSIGRIHELPRLPSLHLVTSVPTPHTSRFTTYRVCTFPLANSTTPPPHARLQNLEFMISNNPSTPDSLQKLAEKNTIFDPVVNATKASPQQDNLSDEIKQQPTHHHGTRTGPSLYHKGKENFLGSPLVDDHCSSECGEERQKKIKADTDPVQLSSLRLRMDIPEMVAGHTPLNYRSALGTERSDVTLRGEICQASNNNESLVDGGNSDSHGLSATNIETAARSTTPVSWTLNVLSDAADLACGDNEPESDDDADSLETIDKITSSPVFQSSIGNLECDEVLDTASTEVEDISSQRSVGPKISSPCSPSLLPATSTVKDNNNCFSFAKPVLESDISMCILSSQADDNALRVGDGSWDQRMLSDKYVDDSNDDDDAHCQDRSDCNAIDGHQPGKLKSPLAVSLDGQCSPKGSVKGTRRRPPVQPELLRNRFACMEGSSIHHQAMGKHGITEEERTLLDLAHDLWQQMILSEIKYMPREYLERHVEFNEAMRAILVDWMIETCEFNCFKRETLHLAVNFLDRYFSATANCPRENLQLVGATCLWIATKIEEFEPPTGATMIDGSDCIFTMRQLNDQELQVCKALEWELRPPTIFQWVTTYLQNYLVFTHESNVDGNATSKSDAKSISKTLSDCLRRRFDVTALSEMMDLMDAAIYDYRYLRFSPSVLAAGCLWLSCDLDDAALQSCTGYQWGEISDCVEWLSDYKRILQNSKFASTAQHTRELPASVSANNPDPYEYQYYNSSVLKAVNAKFEEEFVCTNQPWDEFEDEFEDE</sequence>
<dbReference type="SUPFAM" id="SSF47954">
    <property type="entry name" value="Cyclin-like"/>
    <property type="match status" value="2"/>
</dbReference>
<dbReference type="Pfam" id="PF02984">
    <property type="entry name" value="Cyclin_C"/>
    <property type="match status" value="1"/>
</dbReference>
<dbReference type="CDD" id="cd20520">
    <property type="entry name" value="CYCLIN_CCNE_rpt2"/>
    <property type="match status" value="1"/>
</dbReference>
<dbReference type="SMART" id="SM01332">
    <property type="entry name" value="Cyclin_C"/>
    <property type="match status" value="1"/>
</dbReference>
<keyword evidence="1" id="KW-0132">Cell division</keyword>
<evidence type="ECO:0000313" key="7">
    <source>
        <dbReference type="EMBL" id="RUS31572.1"/>
    </source>
</evidence>
<dbReference type="Proteomes" id="UP000274822">
    <property type="component" value="Unassembled WGS sequence"/>
</dbReference>
<feature type="domain" description="Cyclin-like" evidence="5">
    <location>
        <begin position="545"/>
        <end position="630"/>
    </location>
</feature>
<accession>A0A433QP59</accession>
<dbReference type="GO" id="GO:0051301">
    <property type="term" value="P:cell division"/>
    <property type="evidence" value="ECO:0007669"/>
    <property type="project" value="UniProtKB-KW"/>
</dbReference>
<evidence type="ECO:0000256" key="4">
    <source>
        <dbReference type="RuleBase" id="RU000383"/>
    </source>
</evidence>
<dbReference type="Pfam" id="PF00134">
    <property type="entry name" value="Cyclin_N"/>
    <property type="match status" value="1"/>
</dbReference>